<dbReference type="Proteomes" id="UP000003340">
    <property type="component" value="Unassembled WGS sequence"/>
</dbReference>
<keyword evidence="1" id="KW-1133">Transmembrane helix</keyword>
<reference evidence="2 3" key="2">
    <citation type="submission" date="2009-02" db="EMBL/GenBank/DDBJ databases">
        <title>Draft genome sequence of Clostridium methylpentosum (DSM 5476).</title>
        <authorList>
            <person name="Sudarsanam P."/>
            <person name="Ley R."/>
            <person name="Guruge J."/>
            <person name="Turnbaugh P.J."/>
            <person name="Mahowald M."/>
            <person name="Liep D."/>
            <person name="Gordon J."/>
        </authorList>
    </citation>
    <scope>NUCLEOTIDE SEQUENCE [LARGE SCALE GENOMIC DNA]</scope>
    <source>
        <strain evidence="2 3">DSM 5476</strain>
    </source>
</reference>
<keyword evidence="3" id="KW-1185">Reference proteome</keyword>
<reference evidence="2 3" key="1">
    <citation type="submission" date="2009-01" db="EMBL/GenBank/DDBJ databases">
        <authorList>
            <person name="Fulton L."/>
            <person name="Clifton S."/>
            <person name="Fulton B."/>
            <person name="Xu J."/>
            <person name="Minx P."/>
            <person name="Pepin K.H."/>
            <person name="Johnson M."/>
            <person name="Bhonagiri V."/>
            <person name="Nash W.E."/>
            <person name="Mardis E.R."/>
            <person name="Wilson R.K."/>
        </authorList>
    </citation>
    <scope>NUCLEOTIDE SEQUENCE [LARGE SCALE GENOMIC DNA]</scope>
    <source>
        <strain evidence="2 3">DSM 5476</strain>
    </source>
</reference>
<comment type="caution">
    <text evidence="2">The sequence shown here is derived from an EMBL/GenBank/DDBJ whole genome shotgun (WGS) entry which is preliminary data.</text>
</comment>
<name>C0EAZ3_9FIRM</name>
<feature type="transmembrane region" description="Helical" evidence="1">
    <location>
        <begin position="74"/>
        <end position="104"/>
    </location>
</feature>
<gene>
    <name evidence="2" type="ORF">CLOSTMETH_01010</name>
</gene>
<dbReference type="eggNOG" id="COG4709">
    <property type="taxonomic scope" value="Bacteria"/>
</dbReference>
<evidence type="ECO:0000313" key="3">
    <source>
        <dbReference type="Proteomes" id="UP000003340"/>
    </source>
</evidence>
<sequence length="193" mass="21192">MNKQQFLNKLGSLIAVLPLSERSKALQFYAEIIDDRVEAGEKEEEVIAGLGDINELARKILAENPPRRSTASKVWITIALILGSPLWLSLGLTVAILILSLYIVAWSVLISLYAVVLSLLIIFVVGFFSTFFFLFHSPLAGFFQIGASLFCGGLGIFAAFGVVALTKLLIKATSKLGSKLVGVWNRRVVRRHE</sequence>
<evidence type="ECO:0008006" key="4">
    <source>
        <dbReference type="Google" id="ProtNLM"/>
    </source>
</evidence>
<accession>C0EAZ3</accession>
<proteinExistence type="predicted"/>
<protein>
    <recommendedName>
        <fullName evidence="4">DUF1700 domain-containing protein</fullName>
    </recommendedName>
</protein>
<dbReference type="HOGENOM" id="CLU_080365_1_1_9"/>
<dbReference type="STRING" id="537013.CLOSTMETH_01010"/>
<feature type="transmembrane region" description="Helical" evidence="1">
    <location>
        <begin position="110"/>
        <end position="135"/>
    </location>
</feature>
<dbReference type="EMBL" id="ACEC01000037">
    <property type="protein sequence ID" value="EEG31351.1"/>
    <property type="molecule type" value="Genomic_DNA"/>
</dbReference>
<evidence type="ECO:0000313" key="2">
    <source>
        <dbReference type="EMBL" id="EEG31351.1"/>
    </source>
</evidence>
<keyword evidence="1" id="KW-0472">Membrane</keyword>
<evidence type="ECO:0000256" key="1">
    <source>
        <dbReference type="SAM" id="Phobius"/>
    </source>
</evidence>
<dbReference type="AlphaFoldDB" id="C0EAZ3"/>
<keyword evidence="1" id="KW-0812">Transmembrane</keyword>
<organism evidence="2 3">
    <name type="scientific">[Clostridium] methylpentosum DSM 5476</name>
    <dbReference type="NCBI Taxonomy" id="537013"/>
    <lineage>
        <taxon>Bacteria</taxon>
        <taxon>Bacillati</taxon>
        <taxon>Bacillota</taxon>
        <taxon>Clostridia</taxon>
        <taxon>Eubacteriales</taxon>
        <taxon>Oscillospiraceae</taxon>
        <taxon>Oscillospiraceae incertae sedis</taxon>
    </lineage>
</organism>
<dbReference type="Pfam" id="PF22564">
    <property type="entry name" value="HAAS"/>
    <property type="match status" value="1"/>
</dbReference>
<feature type="transmembrane region" description="Helical" evidence="1">
    <location>
        <begin position="147"/>
        <end position="170"/>
    </location>
</feature>